<sequence>MKVLMGTFRSERSRVNKSRASGSIFPYKSKWFAYPYFDFLMGKEPHSDGDITNTVLQDGIKPEMETMYDEDPLAENSEDAPYLGEYVSADLQEDPQAGDNAVPEEPPVSKIRGPRPKRTHRDAFASPPETDVTKFPISPDQQARQSSNFAQLIAEQLRDVFASSPSATTRFPASQHQHADQSSIFGQLIAEQLRQLSPRRSILTQGKINTILQEALLEELDKDLPTNPQSPP</sequence>
<accession>A0A8S9X290</accession>
<protein>
    <recommendedName>
        <fullName evidence="4">BESS domain-containing protein</fullName>
    </recommendedName>
</protein>
<evidence type="ECO:0008006" key="4">
    <source>
        <dbReference type="Google" id="ProtNLM"/>
    </source>
</evidence>
<evidence type="ECO:0000313" key="3">
    <source>
        <dbReference type="Proteomes" id="UP000466442"/>
    </source>
</evidence>
<keyword evidence="3" id="KW-1185">Reference proteome</keyword>
<dbReference type="OrthoDB" id="7408914at2759"/>
<dbReference type="Proteomes" id="UP000466442">
    <property type="component" value="Linkage Group LG12"/>
</dbReference>
<comment type="caution">
    <text evidence="2">The sequence shown here is derived from an EMBL/GenBank/DDBJ whole genome shotgun (WGS) entry which is preliminary data.</text>
</comment>
<reference evidence="2" key="1">
    <citation type="journal article" date="2021" name="Mol. Ecol. Resour.">
        <title>Apolygus lucorum genome provides insights into omnivorousness and mesophyll feeding.</title>
        <authorList>
            <person name="Liu Y."/>
            <person name="Liu H."/>
            <person name="Wang H."/>
            <person name="Huang T."/>
            <person name="Liu B."/>
            <person name="Yang B."/>
            <person name="Yin L."/>
            <person name="Li B."/>
            <person name="Zhang Y."/>
            <person name="Zhang S."/>
            <person name="Jiang F."/>
            <person name="Zhang X."/>
            <person name="Ren Y."/>
            <person name="Wang B."/>
            <person name="Wang S."/>
            <person name="Lu Y."/>
            <person name="Wu K."/>
            <person name="Fan W."/>
            <person name="Wang G."/>
        </authorList>
    </citation>
    <scope>NUCLEOTIDE SEQUENCE</scope>
    <source>
        <strain evidence="2">12Hb</strain>
    </source>
</reference>
<evidence type="ECO:0000256" key="1">
    <source>
        <dbReference type="SAM" id="MobiDB-lite"/>
    </source>
</evidence>
<evidence type="ECO:0000313" key="2">
    <source>
        <dbReference type="EMBL" id="KAF6202451.1"/>
    </source>
</evidence>
<gene>
    <name evidence="2" type="ORF">GE061_004851</name>
</gene>
<proteinExistence type="predicted"/>
<name>A0A8S9X290_APOLU</name>
<organism evidence="2 3">
    <name type="scientific">Apolygus lucorum</name>
    <name type="common">Small green plant bug</name>
    <name type="synonym">Lygocoris lucorum</name>
    <dbReference type="NCBI Taxonomy" id="248454"/>
    <lineage>
        <taxon>Eukaryota</taxon>
        <taxon>Metazoa</taxon>
        <taxon>Ecdysozoa</taxon>
        <taxon>Arthropoda</taxon>
        <taxon>Hexapoda</taxon>
        <taxon>Insecta</taxon>
        <taxon>Pterygota</taxon>
        <taxon>Neoptera</taxon>
        <taxon>Paraneoptera</taxon>
        <taxon>Hemiptera</taxon>
        <taxon>Heteroptera</taxon>
        <taxon>Panheteroptera</taxon>
        <taxon>Cimicomorpha</taxon>
        <taxon>Miridae</taxon>
        <taxon>Mirini</taxon>
        <taxon>Apolygus</taxon>
    </lineage>
</organism>
<dbReference type="EMBL" id="WIXP02000012">
    <property type="protein sequence ID" value="KAF6202451.1"/>
    <property type="molecule type" value="Genomic_DNA"/>
</dbReference>
<dbReference type="AlphaFoldDB" id="A0A8S9X290"/>
<feature type="region of interest" description="Disordered" evidence="1">
    <location>
        <begin position="95"/>
        <end position="147"/>
    </location>
</feature>